<keyword evidence="3" id="KW-0808">Transferase</keyword>
<proteinExistence type="predicted"/>
<keyword evidence="2" id="KW-0328">Glycosyltransferase</keyword>
<name>A0AA35TWD5_GEOBA</name>
<protein>
    <submittedName>
        <fullName evidence="9">Alpha-1,2-mannosyltransferase ALG9</fullName>
    </submittedName>
</protein>
<dbReference type="AlphaFoldDB" id="A0AA35TWD5"/>
<keyword evidence="10" id="KW-1185">Reference proteome</keyword>
<accession>A0AA35TWD5</accession>
<dbReference type="GO" id="GO:0005789">
    <property type="term" value="C:endoplasmic reticulum membrane"/>
    <property type="evidence" value="ECO:0007669"/>
    <property type="project" value="UniProtKB-SubCell"/>
</dbReference>
<feature type="transmembrane region" description="Helical" evidence="8">
    <location>
        <begin position="66"/>
        <end position="92"/>
    </location>
</feature>
<keyword evidence="5" id="KW-0256">Endoplasmic reticulum</keyword>
<evidence type="ECO:0000313" key="10">
    <source>
        <dbReference type="Proteomes" id="UP001174909"/>
    </source>
</evidence>
<dbReference type="EMBL" id="CASHTH010004297">
    <property type="protein sequence ID" value="CAI8055708.1"/>
    <property type="molecule type" value="Genomic_DNA"/>
</dbReference>
<evidence type="ECO:0000256" key="6">
    <source>
        <dbReference type="ARBA" id="ARBA00022989"/>
    </source>
</evidence>
<comment type="subcellular location">
    <subcellularLocation>
        <location evidence="1">Endoplasmic reticulum membrane</location>
        <topology evidence="1">Multi-pass membrane protein</topology>
    </subcellularLocation>
</comment>
<evidence type="ECO:0000256" key="8">
    <source>
        <dbReference type="SAM" id="Phobius"/>
    </source>
</evidence>
<sequence length="106" mass="12356">MAVNMKQVAIDSVYYGRPVLAPFIPVPGAGIFIRSRDYRKVVQPMIIWMLIFFTRPHKEERFLFPIYPLFCLSAVVTLHLLPEILTVVLGVARMPRLLRRFFISHL</sequence>
<keyword evidence="4 8" id="KW-0812">Transmembrane</keyword>
<evidence type="ECO:0000256" key="2">
    <source>
        <dbReference type="ARBA" id="ARBA00022676"/>
    </source>
</evidence>
<gene>
    <name evidence="9" type="ORF">GBAR_LOCUS30381</name>
</gene>
<evidence type="ECO:0000256" key="1">
    <source>
        <dbReference type="ARBA" id="ARBA00004477"/>
    </source>
</evidence>
<dbReference type="InterPro" id="IPR005599">
    <property type="entry name" value="GPI_mannosylTrfase"/>
</dbReference>
<evidence type="ECO:0000256" key="4">
    <source>
        <dbReference type="ARBA" id="ARBA00022692"/>
    </source>
</evidence>
<evidence type="ECO:0000313" key="9">
    <source>
        <dbReference type="EMBL" id="CAI8055708.1"/>
    </source>
</evidence>
<dbReference type="Proteomes" id="UP001174909">
    <property type="component" value="Unassembled WGS sequence"/>
</dbReference>
<feature type="non-terminal residue" evidence="9">
    <location>
        <position position="1"/>
    </location>
</feature>
<evidence type="ECO:0000256" key="5">
    <source>
        <dbReference type="ARBA" id="ARBA00022824"/>
    </source>
</evidence>
<evidence type="ECO:0000256" key="7">
    <source>
        <dbReference type="ARBA" id="ARBA00023136"/>
    </source>
</evidence>
<comment type="caution">
    <text evidence="9">The sequence shown here is derived from an EMBL/GenBank/DDBJ whole genome shotgun (WGS) entry which is preliminary data.</text>
</comment>
<keyword evidence="6 8" id="KW-1133">Transmembrane helix</keyword>
<evidence type="ECO:0000256" key="3">
    <source>
        <dbReference type="ARBA" id="ARBA00022679"/>
    </source>
</evidence>
<dbReference type="GO" id="GO:0016757">
    <property type="term" value="F:glycosyltransferase activity"/>
    <property type="evidence" value="ECO:0007669"/>
    <property type="project" value="UniProtKB-KW"/>
</dbReference>
<dbReference type="Pfam" id="PF03901">
    <property type="entry name" value="Glyco_transf_22"/>
    <property type="match status" value="1"/>
</dbReference>
<reference evidence="9" key="1">
    <citation type="submission" date="2023-03" db="EMBL/GenBank/DDBJ databases">
        <authorList>
            <person name="Steffen K."/>
            <person name="Cardenas P."/>
        </authorList>
    </citation>
    <scope>NUCLEOTIDE SEQUENCE</scope>
</reference>
<keyword evidence="7 8" id="KW-0472">Membrane</keyword>
<organism evidence="9 10">
    <name type="scientific">Geodia barretti</name>
    <name type="common">Barrett's horny sponge</name>
    <dbReference type="NCBI Taxonomy" id="519541"/>
    <lineage>
        <taxon>Eukaryota</taxon>
        <taxon>Metazoa</taxon>
        <taxon>Porifera</taxon>
        <taxon>Demospongiae</taxon>
        <taxon>Heteroscleromorpha</taxon>
        <taxon>Tetractinellida</taxon>
        <taxon>Astrophorina</taxon>
        <taxon>Geodiidae</taxon>
        <taxon>Geodia</taxon>
    </lineage>
</organism>